<proteinExistence type="inferred from homology"/>
<dbReference type="GO" id="GO:0030170">
    <property type="term" value="F:pyridoxal phosphate binding"/>
    <property type="evidence" value="ECO:0007669"/>
    <property type="project" value="TreeGrafter"/>
</dbReference>
<dbReference type="Proteomes" id="UP000464787">
    <property type="component" value="Chromosome"/>
</dbReference>
<comment type="similarity">
    <text evidence="2 5">Belongs to the DegT/DnrJ/EryC1 family.</text>
</comment>
<dbReference type="InterPro" id="IPR015421">
    <property type="entry name" value="PyrdxlP-dep_Trfase_major"/>
</dbReference>
<dbReference type="Pfam" id="PF01041">
    <property type="entry name" value="DegT_DnrJ_EryC1"/>
    <property type="match status" value="1"/>
</dbReference>
<dbReference type="Gene3D" id="3.40.640.10">
    <property type="entry name" value="Type I PLP-dependent aspartate aminotransferase-like (Major domain)"/>
    <property type="match status" value="1"/>
</dbReference>
<dbReference type="PIRSF" id="PIRSF000390">
    <property type="entry name" value="PLP_StrS"/>
    <property type="match status" value="1"/>
</dbReference>
<dbReference type="KEGG" id="xyk:GT347_08140"/>
<keyword evidence="1 4" id="KW-0663">Pyridoxal phosphate</keyword>
<keyword evidence="7" id="KW-1185">Reference proteome</keyword>
<dbReference type="RefSeq" id="WP_160551482.1">
    <property type="nucleotide sequence ID" value="NZ_CP047650.1"/>
</dbReference>
<reference evidence="6 7" key="1">
    <citation type="submission" date="2020-01" db="EMBL/GenBank/DDBJ databases">
        <title>Genome sequencing of strain KACC 21265.</title>
        <authorList>
            <person name="Heo J."/>
            <person name="Kim S.-J."/>
            <person name="Kim J.-S."/>
            <person name="Hong S.-B."/>
            <person name="Kwon S.-W."/>
        </authorList>
    </citation>
    <scope>NUCLEOTIDE SEQUENCE [LARGE SCALE GENOMIC DNA]</scope>
    <source>
        <strain evidence="6 7">KACC 21265</strain>
    </source>
</reference>
<feature type="active site" description="Proton acceptor" evidence="3">
    <location>
        <position position="190"/>
    </location>
</feature>
<dbReference type="InterPro" id="IPR000653">
    <property type="entry name" value="DegT/StrS_aminotransferase"/>
</dbReference>
<sequence length="391" mass="41233">MTAHVPVPLLVPDLPAPEALMPYLQRMHAAQQYSNFGPLLREMEGRLLGHFAQNAAVPLALSTVANATLGLELVLAALELPPHSRVLLPSLTFVATATAVLRAGHIPVLADVDADSWLLTPEIARRALREARFDAVMPVAAFGAPHAMAGWHAFQQETGIPVVIDAAAAFGGQWLEAPTGTAVFSLHATKSLPAGEGGFVVSTDAALVARVRQLSNFGINLNPAAKLPVGMLARIGSNAKMSEYHAAVGLASLDRWEACAALRRSRYADMHQALELAAPGALRWQATDVPVAAPTLLCVRLPGAAQRKRLEALCAKRGIGLRRWYQPLLTSMLQIAPECICLPTPVAGAIAADMVGLPFFPGIESAQIVSVARAMGDTLAVQALAIAQLSA</sequence>
<name>A0A857J546_9BURK</name>
<dbReference type="GO" id="GO:0000271">
    <property type="term" value="P:polysaccharide biosynthetic process"/>
    <property type="evidence" value="ECO:0007669"/>
    <property type="project" value="TreeGrafter"/>
</dbReference>
<evidence type="ECO:0000256" key="4">
    <source>
        <dbReference type="PIRSR" id="PIRSR000390-2"/>
    </source>
</evidence>
<keyword evidence="6" id="KW-0808">Transferase</keyword>
<dbReference type="AlphaFoldDB" id="A0A857J546"/>
<evidence type="ECO:0000256" key="3">
    <source>
        <dbReference type="PIRSR" id="PIRSR000390-1"/>
    </source>
</evidence>
<evidence type="ECO:0000256" key="2">
    <source>
        <dbReference type="ARBA" id="ARBA00037999"/>
    </source>
</evidence>
<feature type="modified residue" description="N6-(pyridoxal phosphate)lysine" evidence="4">
    <location>
        <position position="190"/>
    </location>
</feature>
<dbReference type="GO" id="GO:0008483">
    <property type="term" value="F:transaminase activity"/>
    <property type="evidence" value="ECO:0007669"/>
    <property type="project" value="UniProtKB-KW"/>
</dbReference>
<protein>
    <submittedName>
        <fullName evidence="6">DegT/DnrJ/EryC1/StrS aminotransferase</fullName>
    </submittedName>
</protein>
<evidence type="ECO:0000256" key="1">
    <source>
        <dbReference type="ARBA" id="ARBA00022898"/>
    </source>
</evidence>
<evidence type="ECO:0000256" key="5">
    <source>
        <dbReference type="RuleBase" id="RU004508"/>
    </source>
</evidence>
<evidence type="ECO:0000313" key="7">
    <source>
        <dbReference type="Proteomes" id="UP000464787"/>
    </source>
</evidence>
<organism evidence="6 7">
    <name type="scientific">Xylophilus rhododendri</name>
    <dbReference type="NCBI Taxonomy" id="2697032"/>
    <lineage>
        <taxon>Bacteria</taxon>
        <taxon>Pseudomonadati</taxon>
        <taxon>Pseudomonadota</taxon>
        <taxon>Betaproteobacteria</taxon>
        <taxon>Burkholderiales</taxon>
        <taxon>Xylophilus</taxon>
    </lineage>
</organism>
<evidence type="ECO:0000313" key="6">
    <source>
        <dbReference type="EMBL" id="QHI97965.1"/>
    </source>
</evidence>
<dbReference type="InterPro" id="IPR015424">
    <property type="entry name" value="PyrdxlP-dep_Trfase"/>
</dbReference>
<gene>
    <name evidence="6" type="ORF">GT347_08140</name>
</gene>
<dbReference type="PANTHER" id="PTHR30244">
    <property type="entry name" value="TRANSAMINASE"/>
    <property type="match status" value="1"/>
</dbReference>
<dbReference type="PANTHER" id="PTHR30244:SF9">
    <property type="entry name" value="PROTEIN RV3402C"/>
    <property type="match status" value="1"/>
</dbReference>
<dbReference type="EMBL" id="CP047650">
    <property type="protein sequence ID" value="QHI97965.1"/>
    <property type="molecule type" value="Genomic_DNA"/>
</dbReference>
<dbReference type="SUPFAM" id="SSF53383">
    <property type="entry name" value="PLP-dependent transferases"/>
    <property type="match status" value="1"/>
</dbReference>
<accession>A0A857J546</accession>
<keyword evidence="6" id="KW-0032">Aminotransferase</keyword>